<keyword evidence="2" id="KW-1185">Reference proteome</keyword>
<accession>A0A9W9P6G9</accession>
<dbReference type="Proteomes" id="UP001147733">
    <property type="component" value="Unassembled WGS sequence"/>
</dbReference>
<evidence type="ECO:0000313" key="1">
    <source>
        <dbReference type="EMBL" id="KAJ5234958.1"/>
    </source>
</evidence>
<evidence type="ECO:0000313" key="2">
    <source>
        <dbReference type="Proteomes" id="UP001147733"/>
    </source>
</evidence>
<dbReference type="AlphaFoldDB" id="A0A9W9P6G9"/>
<sequence length="82" mass="8871">MDTLPALVYKLIAGAAGSSTQFNTQFPFMINREFDISSQGTTELWNKPSLQCAAADSVIKDATASGSQQHISVAAIACRWYK</sequence>
<reference evidence="1" key="1">
    <citation type="submission" date="2022-11" db="EMBL/GenBank/DDBJ databases">
        <authorList>
            <person name="Petersen C."/>
        </authorList>
    </citation>
    <scope>NUCLEOTIDE SEQUENCE</scope>
    <source>
        <strain evidence="1">IBT 23319</strain>
    </source>
</reference>
<reference evidence="1" key="2">
    <citation type="journal article" date="2023" name="IMA Fungus">
        <title>Comparative genomic study of the Penicillium genus elucidates a diverse pangenome and 15 lateral gene transfer events.</title>
        <authorList>
            <person name="Petersen C."/>
            <person name="Sorensen T."/>
            <person name="Nielsen M.R."/>
            <person name="Sondergaard T.E."/>
            <person name="Sorensen J.L."/>
            <person name="Fitzpatrick D.A."/>
            <person name="Frisvad J.C."/>
            <person name="Nielsen K.L."/>
        </authorList>
    </citation>
    <scope>NUCLEOTIDE SEQUENCE</scope>
    <source>
        <strain evidence="1">IBT 23319</strain>
    </source>
</reference>
<comment type="caution">
    <text evidence="1">The sequence shown here is derived from an EMBL/GenBank/DDBJ whole genome shotgun (WGS) entry which is preliminary data.</text>
</comment>
<dbReference type="GeneID" id="81382213"/>
<name>A0A9W9P6G9_PENCI</name>
<dbReference type="RefSeq" id="XP_056502458.1">
    <property type="nucleotide sequence ID" value="XM_056643046.1"/>
</dbReference>
<proteinExistence type="predicted"/>
<organism evidence="1 2">
    <name type="scientific">Penicillium citrinum</name>
    <dbReference type="NCBI Taxonomy" id="5077"/>
    <lineage>
        <taxon>Eukaryota</taxon>
        <taxon>Fungi</taxon>
        <taxon>Dikarya</taxon>
        <taxon>Ascomycota</taxon>
        <taxon>Pezizomycotina</taxon>
        <taxon>Eurotiomycetes</taxon>
        <taxon>Eurotiomycetidae</taxon>
        <taxon>Eurotiales</taxon>
        <taxon>Aspergillaceae</taxon>
        <taxon>Penicillium</taxon>
    </lineage>
</organism>
<gene>
    <name evidence="1" type="ORF">N7469_004126</name>
</gene>
<dbReference type="EMBL" id="JAPQKT010000003">
    <property type="protein sequence ID" value="KAJ5234958.1"/>
    <property type="molecule type" value="Genomic_DNA"/>
</dbReference>
<protein>
    <submittedName>
        <fullName evidence="1">Uncharacterized protein</fullName>
    </submittedName>
</protein>
<dbReference type="OrthoDB" id="48988at2759"/>